<organism evidence="3 4">
    <name type="scientific">Cajanus cajan</name>
    <name type="common">Pigeon pea</name>
    <name type="synonym">Cajanus indicus</name>
    <dbReference type="NCBI Taxonomy" id="3821"/>
    <lineage>
        <taxon>Eukaryota</taxon>
        <taxon>Viridiplantae</taxon>
        <taxon>Streptophyta</taxon>
        <taxon>Embryophyta</taxon>
        <taxon>Tracheophyta</taxon>
        <taxon>Spermatophyta</taxon>
        <taxon>Magnoliopsida</taxon>
        <taxon>eudicotyledons</taxon>
        <taxon>Gunneridae</taxon>
        <taxon>Pentapetalae</taxon>
        <taxon>rosids</taxon>
        <taxon>fabids</taxon>
        <taxon>Fabales</taxon>
        <taxon>Fabaceae</taxon>
        <taxon>Papilionoideae</taxon>
        <taxon>50 kb inversion clade</taxon>
        <taxon>NPAAA clade</taxon>
        <taxon>indigoferoid/millettioid clade</taxon>
        <taxon>Phaseoleae</taxon>
        <taxon>Cajanus</taxon>
    </lineage>
</organism>
<evidence type="ECO:0000256" key="1">
    <source>
        <dbReference type="SAM" id="MobiDB-lite"/>
    </source>
</evidence>
<dbReference type="AlphaFoldDB" id="A0A151QZB8"/>
<keyword evidence="4" id="KW-1185">Reference proteome</keyword>
<dbReference type="EMBL" id="KQ484357">
    <property type="protein sequence ID" value="KYP35565.1"/>
    <property type="molecule type" value="Genomic_DNA"/>
</dbReference>
<feature type="compositionally biased region" description="Basic and acidic residues" evidence="1">
    <location>
        <begin position="292"/>
        <end position="318"/>
    </location>
</feature>
<accession>A0A151QZB8</accession>
<dbReference type="InterPro" id="IPR050951">
    <property type="entry name" value="Retrovirus_Pol_polyprotein"/>
</dbReference>
<dbReference type="CDD" id="cd01647">
    <property type="entry name" value="RT_LTR"/>
    <property type="match status" value="1"/>
</dbReference>
<dbReference type="InterPro" id="IPR005162">
    <property type="entry name" value="Retrotrans_gag_dom"/>
</dbReference>
<dbReference type="SUPFAM" id="SSF56672">
    <property type="entry name" value="DNA/RNA polymerases"/>
    <property type="match status" value="1"/>
</dbReference>
<gene>
    <name evidence="3" type="ORF">KK1_043388</name>
</gene>
<sequence>FYELCGSVGVSGADEEALFIRLFPFSLNGKAKAWLHSQPNQSLTTWRDVKTKFLARFFPPSKNTEARTAIATFDQGADEPLCEAWERYKSLFKRYPNHGFEVELQVQTFYNGLQPQTKMILDASFGGLVMFRIAEEAITMIESMASTDFRSQHGKSSSHKRGVLELSTQDAVLAQNKFLSQQIEPLNQQMAKLPQQLQAMQTNAPPMQQVLSCDFCGGDHPNGYCAESSSSQGEEVNYMGNQGRKNFSQHPYPQNSNQGWRNNYRGNKQDMNASSSSRPPHQHQHPPLYERTTNEKKKEIEKEKEGVSGEKKKTSMEERHIVKVPPTKSLPYPHAPSRRDKERQYARFLEIFNTLKINIPFSEALEQMPTYAKFMKELITKKRKYFEEETITLEARCSAIIQKMLPTKSKDPEEDIDVPLILDRPFMKTARVLIDVDDGKLKVRVNDEEVNFDVFDAMHYPNDKSNCFRVDVIDGLVEDTRKHVSFSTPLEKVLINVVEYLHEEEDREIEACLKSLDSYKKVTPNYVRIEDLKEEGEVKKLELKIFPSHLKYVFLEEGGNKPVIISSSLSTLEEERLVRVLKFYQGAIGWSISDLNGISPAYSVHKIFITVTGWRMCIDYRKINKATRKDHFPLPFMDQMLERLVGQAYYCFLDGYSGYNQIVVDPKDQQKTAFTCPFGVFAYRKMPLGLCNAPATFQRCMLAIFSDLVEKSIEVFMDLRLHGVPSSIISDRDPRFTSKFWQSLHQALGTKLKLSSAYHPQTDGQSERTIQSMEDLLRACVLDHLGSWEEVLPLVEFTYNNSFHASIGMAPYEALYGRRCRTPLCWYQDGESVVVGPELILQTTEKVKMIQERMKTAQSRQKSYADKRRKPLEFAEGEHVFLKVTPTSGVGRALRAWKLTPRFVGPYQIIQRVGPVAYQLALPPSLSNLHDVFHVSQLRKYIHDPSHVVELDDVQVKENLTFEKLPVAVVDHKLKELRGKSIALVKVLWDAATGEATWEVEQQCGARYPFLFPSKSVFGDENSCSWGGCETLSFSFPYYPYPLLLSLTLPNSLYTQHSLSPPFSDF</sequence>
<feature type="domain" description="Integrase catalytic" evidence="2">
    <location>
        <begin position="708"/>
        <end position="819"/>
    </location>
</feature>
<dbReference type="GO" id="GO:0003676">
    <property type="term" value="F:nucleic acid binding"/>
    <property type="evidence" value="ECO:0007669"/>
    <property type="project" value="InterPro"/>
</dbReference>
<feature type="region of interest" description="Disordered" evidence="1">
    <location>
        <begin position="227"/>
        <end position="318"/>
    </location>
</feature>
<dbReference type="Pfam" id="PF03732">
    <property type="entry name" value="Retrotrans_gag"/>
    <property type="match status" value="1"/>
</dbReference>
<dbReference type="InterPro" id="IPR036397">
    <property type="entry name" value="RNaseH_sf"/>
</dbReference>
<name>A0A151QZB8_CAJCA</name>
<dbReference type="Pfam" id="PF24626">
    <property type="entry name" value="SH3_Tf2-1"/>
    <property type="match status" value="1"/>
</dbReference>
<dbReference type="Pfam" id="PF00078">
    <property type="entry name" value="RVT_1"/>
    <property type="match status" value="1"/>
</dbReference>
<dbReference type="OMA" id="PYPMESA"/>
<dbReference type="PANTHER" id="PTHR37984:SF5">
    <property type="entry name" value="PROTEIN NYNRIN-LIKE"/>
    <property type="match status" value="1"/>
</dbReference>
<dbReference type="Proteomes" id="UP000075243">
    <property type="component" value="Unassembled WGS sequence"/>
</dbReference>
<dbReference type="Gene3D" id="3.10.10.10">
    <property type="entry name" value="HIV Type 1 Reverse Transcriptase, subunit A, domain 1"/>
    <property type="match status" value="1"/>
</dbReference>
<dbReference type="InterPro" id="IPR012337">
    <property type="entry name" value="RNaseH-like_sf"/>
</dbReference>
<evidence type="ECO:0000259" key="2">
    <source>
        <dbReference type="PROSITE" id="PS50994"/>
    </source>
</evidence>
<dbReference type="Gene3D" id="3.30.420.10">
    <property type="entry name" value="Ribonuclease H-like superfamily/Ribonuclease H"/>
    <property type="match status" value="1"/>
</dbReference>
<protein>
    <submittedName>
        <fullName evidence="3">Transposon Ty3-G Gag-Pol polyprotein</fullName>
    </submittedName>
</protein>
<evidence type="ECO:0000313" key="4">
    <source>
        <dbReference type="Proteomes" id="UP000075243"/>
    </source>
</evidence>
<evidence type="ECO:0000313" key="3">
    <source>
        <dbReference type="EMBL" id="KYP35565.1"/>
    </source>
</evidence>
<dbReference type="Gramene" id="C.cajan_41211.t">
    <property type="protein sequence ID" value="C.cajan_41211.t"/>
    <property type="gene ID" value="C.cajan_41211"/>
</dbReference>
<dbReference type="InterPro" id="IPR043502">
    <property type="entry name" value="DNA/RNA_pol_sf"/>
</dbReference>
<dbReference type="SUPFAM" id="SSF53098">
    <property type="entry name" value="Ribonuclease H-like"/>
    <property type="match status" value="1"/>
</dbReference>
<dbReference type="InterPro" id="IPR000477">
    <property type="entry name" value="RT_dom"/>
</dbReference>
<feature type="non-terminal residue" evidence="3">
    <location>
        <position position="1"/>
    </location>
</feature>
<dbReference type="PROSITE" id="PS50994">
    <property type="entry name" value="INTEGRASE"/>
    <property type="match status" value="1"/>
</dbReference>
<feature type="compositionally biased region" description="Polar residues" evidence="1">
    <location>
        <begin position="227"/>
        <end position="273"/>
    </location>
</feature>
<dbReference type="GO" id="GO:0015074">
    <property type="term" value="P:DNA integration"/>
    <property type="evidence" value="ECO:0007669"/>
    <property type="project" value="InterPro"/>
</dbReference>
<reference evidence="3" key="1">
    <citation type="journal article" date="2012" name="Nat. Biotechnol.">
        <title>Draft genome sequence of pigeonpea (Cajanus cajan), an orphan legume crop of resource-poor farmers.</title>
        <authorList>
            <person name="Varshney R.K."/>
            <person name="Chen W."/>
            <person name="Li Y."/>
            <person name="Bharti A.K."/>
            <person name="Saxena R.K."/>
            <person name="Schlueter J.A."/>
            <person name="Donoghue M.T."/>
            <person name="Azam S."/>
            <person name="Fan G."/>
            <person name="Whaley A.M."/>
            <person name="Farmer A.D."/>
            <person name="Sheridan J."/>
            <person name="Iwata A."/>
            <person name="Tuteja R."/>
            <person name="Penmetsa R.V."/>
            <person name="Wu W."/>
            <person name="Upadhyaya H.D."/>
            <person name="Yang S.P."/>
            <person name="Shah T."/>
            <person name="Saxena K.B."/>
            <person name="Michael T."/>
            <person name="McCombie W.R."/>
            <person name="Yang B."/>
            <person name="Zhang G."/>
            <person name="Yang H."/>
            <person name="Wang J."/>
            <person name="Spillane C."/>
            <person name="Cook D.R."/>
            <person name="May G.D."/>
            <person name="Xu X."/>
            <person name="Jackson S.A."/>
        </authorList>
    </citation>
    <scope>NUCLEOTIDE SEQUENCE [LARGE SCALE GENOMIC DNA]</scope>
</reference>
<dbReference type="InterPro" id="IPR001584">
    <property type="entry name" value="Integrase_cat-core"/>
</dbReference>
<dbReference type="PANTHER" id="PTHR37984">
    <property type="entry name" value="PROTEIN CBG26694"/>
    <property type="match status" value="1"/>
</dbReference>
<dbReference type="InterPro" id="IPR056924">
    <property type="entry name" value="SH3_Tf2-1"/>
</dbReference>
<proteinExistence type="predicted"/>